<dbReference type="GeneID" id="25415215"/>
<gene>
    <name evidence="2" type="ORF">M436DRAFT_73001</name>
</gene>
<dbReference type="Proteomes" id="UP000027730">
    <property type="component" value="Unassembled WGS sequence"/>
</dbReference>
<keyword evidence="3" id="KW-1185">Reference proteome</keyword>
<name>A0A074WST1_9PEZI</name>
<dbReference type="AlphaFoldDB" id="A0A074WST1"/>
<feature type="compositionally biased region" description="Basic and acidic residues" evidence="1">
    <location>
        <begin position="530"/>
        <end position="540"/>
    </location>
</feature>
<protein>
    <submittedName>
        <fullName evidence="2">Uncharacterized protein</fullName>
    </submittedName>
</protein>
<feature type="region of interest" description="Disordered" evidence="1">
    <location>
        <begin position="20"/>
        <end position="73"/>
    </location>
</feature>
<dbReference type="RefSeq" id="XP_013427227.1">
    <property type="nucleotide sequence ID" value="XM_013571773.1"/>
</dbReference>
<dbReference type="OrthoDB" id="5286775at2759"/>
<dbReference type="EMBL" id="KL584710">
    <property type="protein sequence ID" value="KEQ72827.1"/>
    <property type="molecule type" value="Genomic_DNA"/>
</dbReference>
<feature type="region of interest" description="Disordered" evidence="1">
    <location>
        <begin position="526"/>
        <end position="551"/>
    </location>
</feature>
<feature type="compositionally biased region" description="Basic residues" evidence="1">
    <location>
        <begin position="24"/>
        <end position="38"/>
    </location>
</feature>
<evidence type="ECO:0000313" key="2">
    <source>
        <dbReference type="EMBL" id="KEQ72827.1"/>
    </source>
</evidence>
<evidence type="ECO:0000256" key="1">
    <source>
        <dbReference type="SAM" id="MobiDB-lite"/>
    </source>
</evidence>
<dbReference type="HOGENOM" id="CLU_494293_0_0_1"/>
<accession>A0A074WST1</accession>
<proteinExistence type="predicted"/>
<reference evidence="2 3" key="1">
    <citation type="journal article" date="2014" name="BMC Genomics">
        <title>Genome sequencing of four Aureobasidium pullulans varieties: biotechnological potential, stress tolerance, and description of new species.</title>
        <authorList>
            <person name="Gostin Ar C."/>
            <person name="Ohm R.A."/>
            <person name="Kogej T."/>
            <person name="Sonjak S."/>
            <person name="Turk M."/>
            <person name="Zajc J."/>
            <person name="Zalar P."/>
            <person name="Grube M."/>
            <person name="Sun H."/>
            <person name="Han J."/>
            <person name="Sharma A."/>
            <person name="Chiniquy J."/>
            <person name="Ngan C.Y."/>
            <person name="Lipzen A."/>
            <person name="Barry K."/>
            <person name="Grigoriev I.V."/>
            <person name="Gunde-Cimerman N."/>
        </authorList>
    </citation>
    <scope>NUCLEOTIDE SEQUENCE [LARGE SCALE GENOMIC DNA]</scope>
    <source>
        <strain evidence="2 3">CBS 147.97</strain>
    </source>
</reference>
<evidence type="ECO:0000313" key="3">
    <source>
        <dbReference type="Proteomes" id="UP000027730"/>
    </source>
</evidence>
<organism evidence="2 3">
    <name type="scientific">Aureobasidium namibiae CBS 147.97</name>
    <dbReference type="NCBI Taxonomy" id="1043004"/>
    <lineage>
        <taxon>Eukaryota</taxon>
        <taxon>Fungi</taxon>
        <taxon>Dikarya</taxon>
        <taxon>Ascomycota</taxon>
        <taxon>Pezizomycotina</taxon>
        <taxon>Dothideomycetes</taxon>
        <taxon>Dothideomycetidae</taxon>
        <taxon>Dothideales</taxon>
        <taxon>Saccotheciaceae</taxon>
        <taxon>Aureobasidium</taxon>
    </lineage>
</organism>
<sequence>MPLRLFERLSAAFWGYVSPDPVTTKRKTTSTRHARPSRRSQPSPVTPRRSGGYLPLTPADTNTGSKRKRGAEIPGYVKRSKYEELQVKLQNKLEDEALRREDKLLEQTARAKEEEYQIGDLFFTPIEYDSQDEYEDERIGDEDDGIHYDYNIYNPTLRSDLPLPVLRPLVADTLSGRITVPQIVIDSTEEDESNDVIINVLPPKTPPIYGRDDEDHIVFASTPASDNSALEIGHTDDTPSSILATSHKSASLYGSFLEEAADGEDTILLDSRARVGSLEDERVSKDQLLARGWPPNTVSLIQRIHNRGREPVFASHWHYDFPMMPEGMFLPPGHEHPGYIYSTRNRNFRAKHAFGNLMQLGPKVRDKITVGLAPEALIVKEIKRYMEWADWDSRNQFPDFPFVEIYQGTVDEDVNAMQDTLLSRLATLHKLWLDAPTNPNAPKRPAPFIGAPRRDDDDEPPPLYGILVSHTLVGIVIFVPGAENSDSIGYLRTVGVFDFNVLGYDVWTSLALALLVVHVKGEGTMRGCGRRREGVKDRWPRQLSPKSDPDR</sequence>
<dbReference type="STRING" id="1043004.A0A074WST1"/>